<evidence type="ECO:0000313" key="2">
    <source>
        <dbReference type="Proteomes" id="UP000027616"/>
    </source>
</evidence>
<protein>
    <submittedName>
        <fullName evidence="1">Uncharacterized protein</fullName>
    </submittedName>
</protein>
<organism evidence="1 2">
    <name type="scientific">Mucinivorans hirudinis</name>
    <dbReference type="NCBI Taxonomy" id="1433126"/>
    <lineage>
        <taxon>Bacteria</taxon>
        <taxon>Pseudomonadati</taxon>
        <taxon>Bacteroidota</taxon>
        <taxon>Bacteroidia</taxon>
        <taxon>Bacteroidales</taxon>
        <taxon>Rikenellaceae</taxon>
        <taxon>Mucinivorans</taxon>
    </lineage>
</organism>
<dbReference type="EMBL" id="HG934468">
    <property type="protein sequence ID" value="CDN31838.1"/>
    <property type="molecule type" value="Genomic_DNA"/>
</dbReference>
<dbReference type="eggNOG" id="ENOG50330G3">
    <property type="taxonomic scope" value="Bacteria"/>
</dbReference>
<gene>
    <name evidence="1" type="ORF">BN938_1758</name>
</gene>
<evidence type="ECO:0000313" key="1">
    <source>
        <dbReference type="EMBL" id="CDN31838.1"/>
    </source>
</evidence>
<dbReference type="OrthoDB" id="1053324at2"/>
<dbReference type="HOGENOM" id="CLU_933231_0_0_10"/>
<dbReference type="STRING" id="1433126.BN938_1758"/>
<sequence length="298" mass="33337">MARTIKQIYDEAVAERNKRLELSEFSSDSKLSILNGITWTFAAVVFSFEAILDLFSVDISKVINNRINGTPTYYINALKQYQKGDEILVREDGLAFGYAETDSTKQIVTQASYMESHSDVNLDNKLILKVATGDKGRLHAIDIEELTMIQAYINKIKFAGTRIEVTSGEGDVLVPRVSVYYDGAVMESVVYDLIEEQLNVFMQDIKFDSTIYVSDIIAAIRSAEHVTDVYIDTNATPVQGIYIAPYNSDGHITPMVRVGRMTHTSSGYLKQSSGKGEEKSVPNFRQAITLILDRNDEI</sequence>
<accession>A0A060RD30</accession>
<dbReference type="AlphaFoldDB" id="A0A060RD30"/>
<keyword evidence="2" id="KW-1185">Reference proteome</keyword>
<name>A0A060RD30_9BACT</name>
<dbReference type="Proteomes" id="UP000027616">
    <property type="component" value="Chromosome I"/>
</dbReference>
<reference evidence="1 2" key="1">
    <citation type="journal article" date="2015" name="Genome Announc.">
        <title>Complete Genome Sequence of the Novel Leech Symbiont Mucinivorans hirudinis M3T.</title>
        <authorList>
            <person name="Nelson M.C."/>
            <person name="Bomar L."/>
            <person name="Graf J."/>
        </authorList>
    </citation>
    <scope>NUCLEOTIDE SEQUENCE [LARGE SCALE GENOMIC DNA]</scope>
    <source>
        <strain evidence="2">M3</strain>
    </source>
</reference>
<dbReference type="KEGG" id="rbc:BN938_1758"/>
<proteinExistence type="predicted"/>